<evidence type="ECO:0000313" key="1">
    <source>
        <dbReference type="EMBL" id="OAD66278.1"/>
    </source>
</evidence>
<sequence>MAVKGKSTDYEQWFLFCHTAIFLSEDINTVKFAELILLWQSYLHSSCVYKEKAYVRTYLFPIVTSLKSSTIINTIILNSSNVKNDLVDPSLEGIQTLPLNTAVAVKASEW</sequence>
<dbReference type="InParanoid" id="A0A167JM01"/>
<dbReference type="VEuPathDB" id="FungiDB:PHYBLDRAFT_175333"/>
<proteinExistence type="predicted"/>
<gene>
    <name evidence="1" type="ORF">PHYBLDRAFT_175333</name>
</gene>
<protein>
    <submittedName>
        <fullName evidence="1">Uncharacterized protein</fullName>
    </submittedName>
</protein>
<reference evidence="2" key="1">
    <citation type="submission" date="2015-06" db="EMBL/GenBank/DDBJ databases">
        <title>Expansion of signal transduction pathways in fungi by whole-genome duplication.</title>
        <authorList>
            <consortium name="DOE Joint Genome Institute"/>
            <person name="Corrochano L.M."/>
            <person name="Kuo A."/>
            <person name="Marcet-Houben M."/>
            <person name="Polaino S."/>
            <person name="Salamov A."/>
            <person name="Villalobos J.M."/>
            <person name="Alvarez M.I."/>
            <person name="Avalos J."/>
            <person name="Benito E.P."/>
            <person name="Benoit I."/>
            <person name="Burger G."/>
            <person name="Camino L.P."/>
            <person name="Canovas D."/>
            <person name="Cerda-Olmedo E."/>
            <person name="Cheng J.-F."/>
            <person name="Dominguez A."/>
            <person name="Elias M."/>
            <person name="Eslava A.P."/>
            <person name="Glaser F."/>
            <person name="Grimwood J."/>
            <person name="Gutierrez G."/>
            <person name="Heitman J."/>
            <person name="Henrissat B."/>
            <person name="Iturriaga E.A."/>
            <person name="Lang B.F."/>
            <person name="Lavin J.L."/>
            <person name="Lee S."/>
            <person name="Li W."/>
            <person name="Lindquist E."/>
            <person name="Lopez-Garcia S."/>
            <person name="Luque E.M."/>
            <person name="Marcos A.T."/>
            <person name="Martin J."/>
            <person name="McCluskey K."/>
            <person name="Medina H.R."/>
            <person name="Miralles-Duran A."/>
            <person name="Miyazaki A."/>
            <person name="Munoz-Torres E."/>
            <person name="Oguiza J.A."/>
            <person name="Ohm R."/>
            <person name="Olmedo M."/>
            <person name="Orejas M."/>
            <person name="Ortiz-Castellanos L."/>
            <person name="Pisabarro A.G."/>
            <person name="Rodriguez-Romero J."/>
            <person name="Ruiz-Herrera J."/>
            <person name="Ruiz-Vazquez R."/>
            <person name="Sanz C."/>
            <person name="Schackwitz W."/>
            <person name="Schmutz J."/>
            <person name="Shahriari M."/>
            <person name="Shelest E."/>
            <person name="Silva-Franco F."/>
            <person name="Soanes D."/>
            <person name="Syed K."/>
            <person name="Tagua V.G."/>
            <person name="Talbot N.J."/>
            <person name="Thon M."/>
            <person name="De vries R.P."/>
            <person name="Wiebenga A."/>
            <person name="Yadav J.S."/>
            <person name="Braun E.L."/>
            <person name="Baker S."/>
            <person name="Garre V."/>
            <person name="Horwitz B."/>
            <person name="Torres-Martinez S."/>
            <person name="Idnurm A."/>
            <person name="Herrera-Estrella A."/>
            <person name="Gabaldon T."/>
            <person name="Grigoriev I.V."/>
        </authorList>
    </citation>
    <scope>NUCLEOTIDE SEQUENCE [LARGE SCALE GENOMIC DNA]</scope>
    <source>
        <strain evidence="2">NRRL 1555(-)</strain>
    </source>
</reference>
<accession>A0A167JM01</accession>
<evidence type="ECO:0000313" key="2">
    <source>
        <dbReference type="Proteomes" id="UP000077315"/>
    </source>
</evidence>
<keyword evidence="2" id="KW-1185">Reference proteome</keyword>
<name>A0A167JM01_PHYB8</name>
<dbReference type="GeneID" id="28998377"/>
<dbReference type="EMBL" id="KV441004">
    <property type="protein sequence ID" value="OAD66278.1"/>
    <property type="molecule type" value="Genomic_DNA"/>
</dbReference>
<organism evidence="1 2">
    <name type="scientific">Phycomyces blakesleeanus (strain ATCC 8743b / DSM 1359 / FGSC 10004 / NBRC 33097 / NRRL 1555)</name>
    <dbReference type="NCBI Taxonomy" id="763407"/>
    <lineage>
        <taxon>Eukaryota</taxon>
        <taxon>Fungi</taxon>
        <taxon>Fungi incertae sedis</taxon>
        <taxon>Mucoromycota</taxon>
        <taxon>Mucoromycotina</taxon>
        <taxon>Mucoromycetes</taxon>
        <taxon>Mucorales</taxon>
        <taxon>Phycomycetaceae</taxon>
        <taxon>Phycomyces</taxon>
    </lineage>
</organism>
<dbReference type="Proteomes" id="UP000077315">
    <property type="component" value="Unassembled WGS sequence"/>
</dbReference>
<dbReference type="AlphaFoldDB" id="A0A167JM01"/>
<dbReference type="RefSeq" id="XP_018284318.1">
    <property type="nucleotide sequence ID" value="XM_018437471.1"/>
</dbReference>